<gene>
    <name evidence="4" type="ORF">C1875_07885</name>
</gene>
<dbReference type="PANTHER" id="PTHR33392">
    <property type="entry name" value="POLYISOPRENYL-TEICHOIC ACID--PEPTIDOGLYCAN TEICHOIC ACID TRANSFERASE TAGU"/>
    <property type="match status" value="1"/>
</dbReference>
<dbReference type="Pfam" id="PF03816">
    <property type="entry name" value="LytR_cpsA_psr"/>
    <property type="match status" value="1"/>
</dbReference>
<evidence type="ECO:0000259" key="3">
    <source>
        <dbReference type="Pfam" id="PF03816"/>
    </source>
</evidence>
<dbReference type="EMBL" id="PPTU01000010">
    <property type="protein sequence ID" value="RDB70286.1"/>
    <property type="molecule type" value="Genomic_DNA"/>
</dbReference>
<dbReference type="InterPro" id="IPR050922">
    <property type="entry name" value="LytR/CpsA/Psr_CW_biosynth"/>
</dbReference>
<dbReference type="Proteomes" id="UP000253970">
    <property type="component" value="Unassembled WGS sequence"/>
</dbReference>
<feature type="domain" description="Cell envelope-related transcriptional attenuator" evidence="3">
    <location>
        <begin position="84"/>
        <end position="232"/>
    </location>
</feature>
<evidence type="ECO:0000313" key="5">
    <source>
        <dbReference type="Proteomes" id="UP000253970"/>
    </source>
</evidence>
<dbReference type="AlphaFoldDB" id="A0A369MFC7"/>
<proteinExistence type="inferred from homology"/>
<feature type="chain" id="PRO_5039137716" evidence="2">
    <location>
        <begin position="28"/>
        <end position="327"/>
    </location>
</feature>
<evidence type="ECO:0000313" key="4">
    <source>
        <dbReference type="EMBL" id="RDB70286.1"/>
    </source>
</evidence>
<sequence>MVQVKLKNIVRYGAVAALMALTMAVMVSCQKQEPAAESEPTDTQLMQEAAGDAKAPFYVLVVGNDSRVGTTQISLEDYADGTGRSDTMMLVRVDPVTYKITLVTVPRDTEADYEGSVVKINELYRQGGMEAAVEGVESLTGVHVQYYLDMGFVGFEKFVDQIGGVTANVPIDMHLKDIVNGGTIELNAGTQELDGPEALVLARVRKLYATDIEACRQIQDRQLVEAGIKQVAADPANAAAHLDALLGNAETNWPKDELAAMVADFAANADRIAFQSGTGPYVGDFMEEHDGLWMVPRDEGTWRKVIEVVESGGDPTTVVALPEVEAA</sequence>
<organism evidence="4 5">
    <name type="scientific">Eggerthella lenta</name>
    <name type="common">Eubacterium lentum</name>
    <dbReference type="NCBI Taxonomy" id="84112"/>
    <lineage>
        <taxon>Bacteria</taxon>
        <taxon>Bacillati</taxon>
        <taxon>Actinomycetota</taxon>
        <taxon>Coriobacteriia</taxon>
        <taxon>Eggerthellales</taxon>
        <taxon>Eggerthellaceae</taxon>
        <taxon>Eggerthella</taxon>
    </lineage>
</organism>
<dbReference type="PROSITE" id="PS51257">
    <property type="entry name" value="PROKAR_LIPOPROTEIN"/>
    <property type="match status" value="1"/>
</dbReference>
<reference evidence="4 5" key="1">
    <citation type="journal article" date="2018" name="Elife">
        <title>Discovery and characterization of a prevalent human gut bacterial enzyme sufficient for the inactivation of a family of plant toxins.</title>
        <authorList>
            <person name="Koppel N."/>
            <person name="Bisanz J.E."/>
            <person name="Pandelia M.E."/>
            <person name="Turnbaugh P.J."/>
            <person name="Balskus E.P."/>
        </authorList>
    </citation>
    <scope>NUCLEOTIDE SEQUENCE [LARGE SCALE GENOMIC DNA]</scope>
    <source>
        <strain evidence="4 5">W1 BHI 6</strain>
    </source>
</reference>
<name>A0A369MFC7_EGGLN</name>
<protein>
    <submittedName>
        <fullName evidence="4">LytR family transcriptional regulator</fullName>
    </submittedName>
</protein>
<dbReference type="PANTHER" id="PTHR33392:SF6">
    <property type="entry name" value="POLYISOPRENYL-TEICHOIC ACID--PEPTIDOGLYCAN TEICHOIC ACID TRANSFERASE TAGU"/>
    <property type="match status" value="1"/>
</dbReference>
<evidence type="ECO:0000256" key="2">
    <source>
        <dbReference type="SAM" id="SignalP"/>
    </source>
</evidence>
<evidence type="ECO:0000256" key="1">
    <source>
        <dbReference type="ARBA" id="ARBA00006068"/>
    </source>
</evidence>
<comment type="similarity">
    <text evidence="1">Belongs to the LytR/CpsA/Psr (LCP) family.</text>
</comment>
<dbReference type="NCBIfam" id="TIGR00350">
    <property type="entry name" value="lytR_cpsA_psr"/>
    <property type="match status" value="1"/>
</dbReference>
<dbReference type="Gene3D" id="3.40.630.190">
    <property type="entry name" value="LCP protein"/>
    <property type="match status" value="1"/>
</dbReference>
<dbReference type="InterPro" id="IPR004474">
    <property type="entry name" value="LytR_CpsA_psr"/>
</dbReference>
<dbReference type="RefSeq" id="WP_114533799.1">
    <property type="nucleotide sequence ID" value="NZ_JAHLPF010000007.1"/>
</dbReference>
<comment type="caution">
    <text evidence="4">The sequence shown here is derived from an EMBL/GenBank/DDBJ whole genome shotgun (WGS) entry which is preliminary data.</text>
</comment>
<accession>A0A369MFC7</accession>
<feature type="signal peptide" evidence="2">
    <location>
        <begin position="1"/>
        <end position="27"/>
    </location>
</feature>
<keyword evidence="2" id="KW-0732">Signal</keyword>